<dbReference type="Pfam" id="PF00532">
    <property type="entry name" value="Peripla_BP_1"/>
    <property type="match status" value="1"/>
</dbReference>
<keyword evidence="3" id="KW-0804">Transcription</keyword>
<dbReference type="InterPro" id="IPR010982">
    <property type="entry name" value="Lambda_DNA-bd_dom_sf"/>
</dbReference>
<dbReference type="RefSeq" id="WP_192591138.1">
    <property type="nucleotide sequence ID" value="NZ_JADBEE010000001.1"/>
</dbReference>
<evidence type="ECO:0000259" key="4">
    <source>
        <dbReference type="PROSITE" id="PS50932"/>
    </source>
</evidence>
<dbReference type="SMART" id="SM00354">
    <property type="entry name" value="HTH_LACI"/>
    <property type="match status" value="1"/>
</dbReference>
<dbReference type="InterPro" id="IPR000843">
    <property type="entry name" value="HTH_LacI"/>
</dbReference>
<comment type="caution">
    <text evidence="5">The sequence shown here is derived from an EMBL/GenBank/DDBJ whole genome shotgun (WGS) entry which is preliminary data.</text>
</comment>
<keyword evidence="6" id="KW-1185">Reference proteome</keyword>
<dbReference type="Gene3D" id="3.40.50.2300">
    <property type="match status" value="2"/>
</dbReference>
<accession>A0ABR9J6A6</accession>
<protein>
    <submittedName>
        <fullName evidence="5">DNA-binding LacI/PurR family transcriptional regulator</fullName>
    </submittedName>
</protein>
<keyword evidence="2 5" id="KW-0238">DNA-binding</keyword>
<evidence type="ECO:0000313" key="6">
    <source>
        <dbReference type="Proteomes" id="UP000636579"/>
    </source>
</evidence>
<organism evidence="5 6">
    <name type="scientific">Nesterenkonia halotolerans</name>
    <dbReference type="NCBI Taxonomy" id="225325"/>
    <lineage>
        <taxon>Bacteria</taxon>
        <taxon>Bacillati</taxon>
        <taxon>Actinomycetota</taxon>
        <taxon>Actinomycetes</taxon>
        <taxon>Micrococcales</taxon>
        <taxon>Micrococcaceae</taxon>
        <taxon>Nesterenkonia</taxon>
    </lineage>
</organism>
<dbReference type="PANTHER" id="PTHR30146">
    <property type="entry name" value="LACI-RELATED TRANSCRIPTIONAL REPRESSOR"/>
    <property type="match status" value="1"/>
</dbReference>
<keyword evidence="1" id="KW-0805">Transcription regulation</keyword>
<dbReference type="CDD" id="cd06267">
    <property type="entry name" value="PBP1_LacI_sugar_binding-like"/>
    <property type="match status" value="1"/>
</dbReference>
<evidence type="ECO:0000313" key="5">
    <source>
        <dbReference type="EMBL" id="MBE1514379.1"/>
    </source>
</evidence>
<reference evidence="5 6" key="1">
    <citation type="submission" date="2020-10" db="EMBL/GenBank/DDBJ databases">
        <title>Sequencing the genomes of 1000 actinobacteria strains.</title>
        <authorList>
            <person name="Klenk H.-P."/>
        </authorList>
    </citation>
    <scope>NUCLEOTIDE SEQUENCE [LARGE SCALE GENOMIC DNA]</scope>
    <source>
        <strain evidence="5 6">DSM 15474</strain>
    </source>
</reference>
<dbReference type="Pfam" id="PF00356">
    <property type="entry name" value="LacI"/>
    <property type="match status" value="1"/>
</dbReference>
<dbReference type="Proteomes" id="UP000636579">
    <property type="component" value="Unassembled WGS sequence"/>
</dbReference>
<feature type="domain" description="HTH lacI-type" evidence="4">
    <location>
        <begin position="2"/>
        <end position="56"/>
    </location>
</feature>
<evidence type="ECO:0000256" key="2">
    <source>
        <dbReference type="ARBA" id="ARBA00023125"/>
    </source>
</evidence>
<dbReference type="SUPFAM" id="SSF47413">
    <property type="entry name" value="lambda repressor-like DNA-binding domains"/>
    <property type="match status" value="1"/>
</dbReference>
<evidence type="ECO:0000256" key="3">
    <source>
        <dbReference type="ARBA" id="ARBA00023163"/>
    </source>
</evidence>
<dbReference type="CDD" id="cd01392">
    <property type="entry name" value="HTH_LacI"/>
    <property type="match status" value="1"/>
</dbReference>
<dbReference type="InterPro" id="IPR028082">
    <property type="entry name" value="Peripla_BP_I"/>
</dbReference>
<gene>
    <name evidence="5" type="ORF">H4W26_001134</name>
</gene>
<dbReference type="InterPro" id="IPR001761">
    <property type="entry name" value="Peripla_BP/Lac1_sug-bd_dom"/>
</dbReference>
<evidence type="ECO:0000256" key="1">
    <source>
        <dbReference type="ARBA" id="ARBA00023015"/>
    </source>
</evidence>
<dbReference type="PROSITE" id="PS50932">
    <property type="entry name" value="HTH_LACI_2"/>
    <property type="match status" value="1"/>
</dbReference>
<proteinExistence type="predicted"/>
<dbReference type="PANTHER" id="PTHR30146:SF138">
    <property type="entry name" value="TRANSCRIPTIONAL REGULATORY PROTEIN"/>
    <property type="match status" value="1"/>
</dbReference>
<name>A0ABR9J6A6_9MICC</name>
<dbReference type="EMBL" id="JADBEE010000001">
    <property type="protein sequence ID" value="MBE1514379.1"/>
    <property type="molecule type" value="Genomic_DNA"/>
</dbReference>
<dbReference type="GO" id="GO:0003677">
    <property type="term" value="F:DNA binding"/>
    <property type="evidence" value="ECO:0007669"/>
    <property type="project" value="UniProtKB-KW"/>
</dbReference>
<dbReference type="SUPFAM" id="SSF53822">
    <property type="entry name" value="Periplasmic binding protein-like I"/>
    <property type="match status" value="1"/>
</dbReference>
<sequence>MTTISDVAALAGVSKATVSRTFTRPHTVSPETAQRVLNASTKLGFVPNSAARQLARGRTGIIALVVPTLSNSFFTPIISGAQARAQELDLQLTVAVHSLAAAEELASFERLSRQVDGFIVAAPWGTDDVLRTAGMYKPVVLLDRETEGMTSVIADTASAFRSLASHLIAQGHRHLCYIGGPERSWQDPLRLAAVTSAAEHLGTKITALGPCPATFEAGLAISAQVRESGATAVIPYATAIGLGVQFALLHAGVRELPVVTSESPVAEALGRAHTPVIDVDGEELGRVAVNQLAESLESPQATARRIRLRVPVRLDPADQPSV</sequence>
<dbReference type="Gene3D" id="1.10.260.40">
    <property type="entry name" value="lambda repressor-like DNA-binding domains"/>
    <property type="match status" value="1"/>
</dbReference>